<dbReference type="OrthoDB" id="416217at2759"/>
<sequence length="441" mass="49064">METTSEPSKRASLTLPDPCTNNSRTRKGHKKSRGGCFNCKRRKIKARRGSSAVSHVADIIQCQENHPSCHNCIRINVLCTYPPSHTSNSMQVPCSSSLESRTLQSTPTIFNASDMRLFHHFIIYAYPHLPLGNESVWPRDIASFSHSYDFLLHAMLSLSASHLTVTSNSPLKSSALAYRGLSIAGLNTALSSTPKCKAEADAILATCLILTAVTLYMGESVEEFFTMMRGISLILSQDWVSKYGTSFLNLNAGGQELVIRSRLKDFRLLPKHLVAEARNSVERLRGIATRGVERELCELQAEMVRLLSVSSLEAYLKFRQIQAMISGLPLAEFEAFIRPSNAVAQIIIAHYIALMALMAPIKSREWAGRNMGTPNRHTVFKLDGILDKVPGEMREFLYWPMKATGLIVGIPPYLKILNSAEEEGLFNGLQDESAWTKPYIV</sequence>
<name>A0A2J6S8H6_HYAVF</name>
<dbReference type="EMBL" id="KZ613938">
    <property type="protein sequence ID" value="PMD47072.1"/>
    <property type="molecule type" value="Genomic_DNA"/>
</dbReference>
<dbReference type="PANTHER" id="PTHR47784">
    <property type="entry name" value="STEROL UPTAKE CONTROL PROTEIN 2"/>
    <property type="match status" value="1"/>
</dbReference>
<dbReference type="InterPro" id="IPR053157">
    <property type="entry name" value="Sterol_Uptake_Regulator"/>
</dbReference>
<dbReference type="GO" id="GO:0001228">
    <property type="term" value="F:DNA-binding transcription activator activity, RNA polymerase II-specific"/>
    <property type="evidence" value="ECO:0007669"/>
    <property type="project" value="TreeGrafter"/>
</dbReference>
<protein>
    <recommendedName>
        <fullName evidence="5">Zn(2)-C6 fungal-type domain-containing protein</fullName>
    </recommendedName>
</protein>
<evidence type="ECO:0008006" key="5">
    <source>
        <dbReference type="Google" id="ProtNLM"/>
    </source>
</evidence>
<keyword evidence="1" id="KW-0539">Nucleus</keyword>
<dbReference type="InterPro" id="IPR001138">
    <property type="entry name" value="Zn2Cys6_DnaBD"/>
</dbReference>
<dbReference type="Proteomes" id="UP000235786">
    <property type="component" value="Unassembled WGS sequence"/>
</dbReference>
<dbReference type="STRING" id="1149755.A0A2J6S8H6"/>
<feature type="region of interest" description="Disordered" evidence="2">
    <location>
        <begin position="1"/>
        <end position="33"/>
    </location>
</feature>
<dbReference type="InterPro" id="IPR036864">
    <property type="entry name" value="Zn2-C6_fun-type_DNA-bd_sf"/>
</dbReference>
<dbReference type="Gene3D" id="4.10.240.10">
    <property type="entry name" value="Zn(2)-C6 fungal-type DNA-binding domain"/>
    <property type="match status" value="1"/>
</dbReference>
<accession>A0A2J6S8H6</accession>
<feature type="compositionally biased region" description="Basic residues" evidence="2">
    <location>
        <begin position="24"/>
        <end position="33"/>
    </location>
</feature>
<dbReference type="PANTHER" id="PTHR47784:SF7">
    <property type="entry name" value="ZN(II)2CYS6 TRANSCRIPTION FACTOR (EUROFUNG)"/>
    <property type="match status" value="1"/>
</dbReference>
<dbReference type="Pfam" id="PF11951">
    <property type="entry name" value="Fungal_trans_2"/>
    <property type="match status" value="1"/>
</dbReference>
<evidence type="ECO:0000313" key="3">
    <source>
        <dbReference type="EMBL" id="PMD47072.1"/>
    </source>
</evidence>
<evidence type="ECO:0000256" key="1">
    <source>
        <dbReference type="ARBA" id="ARBA00023242"/>
    </source>
</evidence>
<proteinExistence type="predicted"/>
<organism evidence="3 4">
    <name type="scientific">Hyaloscypha variabilis (strain UAMH 11265 / GT02V1 / F)</name>
    <name type="common">Meliniomyces variabilis</name>
    <dbReference type="NCBI Taxonomy" id="1149755"/>
    <lineage>
        <taxon>Eukaryota</taxon>
        <taxon>Fungi</taxon>
        <taxon>Dikarya</taxon>
        <taxon>Ascomycota</taxon>
        <taxon>Pezizomycotina</taxon>
        <taxon>Leotiomycetes</taxon>
        <taxon>Helotiales</taxon>
        <taxon>Hyaloscyphaceae</taxon>
        <taxon>Hyaloscypha</taxon>
        <taxon>Hyaloscypha variabilis</taxon>
    </lineage>
</organism>
<evidence type="ECO:0000313" key="4">
    <source>
        <dbReference type="Proteomes" id="UP000235786"/>
    </source>
</evidence>
<dbReference type="CDD" id="cd00067">
    <property type="entry name" value="GAL4"/>
    <property type="match status" value="1"/>
</dbReference>
<dbReference type="GO" id="GO:0008270">
    <property type="term" value="F:zinc ion binding"/>
    <property type="evidence" value="ECO:0007669"/>
    <property type="project" value="InterPro"/>
</dbReference>
<reference evidence="3 4" key="1">
    <citation type="submission" date="2016-04" db="EMBL/GenBank/DDBJ databases">
        <title>A degradative enzymes factory behind the ericoid mycorrhizal symbiosis.</title>
        <authorList>
            <consortium name="DOE Joint Genome Institute"/>
            <person name="Martino E."/>
            <person name="Morin E."/>
            <person name="Grelet G."/>
            <person name="Kuo A."/>
            <person name="Kohler A."/>
            <person name="Daghino S."/>
            <person name="Barry K."/>
            <person name="Choi C."/>
            <person name="Cichocki N."/>
            <person name="Clum A."/>
            <person name="Copeland A."/>
            <person name="Hainaut M."/>
            <person name="Haridas S."/>
            <person name="Labutti K."/>
            <person name="Lindquist E."/>
            <person name="Lipzen A."/>
            <person name="Khouja H.-R."/>
            <person name="Murat C."/>
            <person name="Ohm R."/>
            <person name="Olson A."/>
            <person name="Spatafora J."/>
            <person name="Veneault-Fourrey C."/>
            <person name="Henrissat B."/>
            <person name="Grigoriev I."/>
            <person name="Martin F."/>
            <person name="Perotto S."/>
        </authorList>
    </citation>
    <scope>NUCLEOTIDE SEQUENCE [LARGE SCALE GENOMIC DNA]</scope>
    <source>
        <strain evidence="3 4">F</strain>
    </source>
</reference>
<gene>
    <name evidence="3" type="ORF">L207DRAFT_415640</name>
</gene>
<dbReference type="InterPro" id="IPR021858">
    <property type="entry name" value="Fun_TF"/>
</dbReference>
<dbReference type="AlphaFoldDB" id="A0A2J6S8H6"/>
<evidence type="ECO:0000256" key="2">
    <source>
        <dbReference type="SAM" id="MobiDB-lite"/>
    </source>
</evidence>
<keyword evidence="4" id="KW-1185">Reference proteome</keyword>